<sequence>MLPARIAEEILEESNKEKNNINDIIHTITITEYSNSKVEHISNTLQIETHLLVHSDIVIIQNKTAKEMADLIIIKVEDKDDYSWK</sequence>
<evidence type="ECO:0000313" key="1">
    <source>
        <dbReference type="EMBL" id="CAG8473990.1"/>
    </source>
</evidence>
<organism evidence="1 2">
    <name type="scientific">Ambispora gerdemannii</name>
    <dbReference type="NCBI Taxonomy" id="144530"/>
    <lineage>
        <taxon>Eukaryota</taxon>
        <taxon>Fungi</taxon>
        <taxon>Fungi incertae sedis</taxon>
        <taxon>Mucoromycota</taxon>
        <taxon>Glomeromycotina</taxon>
        <taxon>Glomeromycetes</taxon>
        <taxon>Archaeosporales</taxon>
        <taxon>Ambisporaceae</taxon>
        <taxon>Ambispora</taxon>
    </lineage>
</organism>
<dbReference type="AlphaFoldDB" id="A0A9N8Z528"/>
<comment type="caution">
    <text evidence="1">The sequence shown here is derived from an EMBL/GenBank/DDBJ whole genome shotgun (WGS) entry which is preliminary data.</text>
</comment>
<name>A0A9N8Z528_9GLOM</name>
<gene>
    <name evidence="1" type="ORF">AGERDE_LOCUS2880</name>
</gene>
<evidence type="ECO:0000313" key="2">
    <source>
        <dbReference type="Proteomes" id="UP000789831"/>
    </source>
</evidence>
<dbReference type="OrthoDB" id="2443264at2759"/>
<proteinExistence type="predicted"/>
<dbReference type="Proteomes" id="UP000789831">
    <property type="component" value="Unassembled WGS sequence"/>
</dbReference>
<reference evidence="1" key="1">
    <citation type="submission" date="2021-06" db="EMBL/GenBank/DDBJ databases">
        <authorList>
            <person name="Kallberg Y."/>
            <person name="Tangrot J."/>
            <person name="Rosling A."/>
        </authorList>
    </citation>
    <scope>NUCLEOTIDE SEQUENCE</scope>
    <source>
        <strain evidence="1">MT106</strain>
    </source>
</reference>
<keyword evidence="2" id="KW-1185">Reference proteome</keyword>
<accession>A0A9N8Z528</accession>
<protein>
    <submittedName>
        <fullName evidence="1">1094_t:CDS:1</fullName>
    </submittedName>
</protein>
<dbReference type="EMBL" id="CAJVPL010000254">
    <property type="protein sequence ID" value="CAG8473990.1"/>
    <property type="molecule type" value="Genomic_DNA"/>
</dbReference>